<comment type="similarity">
    <text evidence="2">Belongs to the glycosyl hydrolase 29 family.</text>
</comment>
<dbReference type="SUPFAM" id="SSF49785">
    <property type="entry name" value="Galactose-binding domain-like"/>
    <property type="match status" value="1"/>
</dbReference>
<dbReference type="eggNOG" id="COG3669">
    <property type="taxonomic scope" value="Bacteria"/>
</dbReference>
<dbReference type="OrthoDB" id="7176684at2"/>
<dbReference type="PATRIC" id="fig|1444770.3.peg.2291"/>
<dbReference type="GO" id="GO:0016139">
    <property type="term" value="P:glycoside catabolic process"/>
    <property type="evidence" value="ECO:0007669"/>
    <property type="project" value="TreeGrafter"/>
</dbReference>
<dbReference type="EMBL" id="JDSQ01000016">
    <property type="protein sequence ID" value="EWS77658.1"/>
    <property type="molecule type" value="Genomic_DNA"/>
</dbReference>
<dbReference type="InterPro" id="IPR016286">
    <property type="entry name" value="FUC_metazoa-typ"/>
</dbReference>
<dbReference type="Gene3D" id="3.20.20.80">
    <property type="entry name" value="Glycosidases"/>
    <property type="match status" value="1"/>
</dbReference>
<feature type="signal peptide" evidence="7">
    <location>
        <begin position="1"/>
        <end position="19"/>
    </location>
</feature>
<dbReference type="PANTHER" id="PTHR10030">
    <property type="entry name" value="ALPHA-L-FUCOSIDASE"/>
    <property type="match status" value="1"/>
</dbReference>
<comment type="function">
    <text evidence="1">Alpha-L-fucosidase is responsible for hydrolyzing the alpha-1,6-linked fucose joined to the reducing-end N-acetylglucosamine of the carbohydrate moieties of glycoproteins.</text>
</comment>
<dbReference type="STRING" id="1444770.AF72_09640"/>
<evidence type="ECO:0000256" key="4">
    <source>
        <dbReference type="ARBA" id="ARBA00022729"/>
    </source>
</evidence>
<keyword evidence="13" id="KW-1185">Reference proteome</keyword>
<reference evidence="10 12" key="1">
    <citation type="journal article" date="2014" name="Genome Announc.">
        <title>Draft Genome Sequence of Xylella fastidiosa Pear Leaf Scorch Strain in Taiwan.</title>
        <authorList>
            <person name="Su C.C."/>
            <person name="Deng W.L."/>
            <person name="Jan F.J."/>
            <person name="Chang C.J."/>
            <person name="Huang H."/>
            <person name="Chen J."/>
        </authorList>
    </citation>
    <scope>NUCLEOTIDE SEQUENCE [LARGE SCALE GENOMIC DNA]</scope>
    <source>
        <strain evidence="10 12">PLS229</strain>
    </source>
</reference>
<dbReference type="EMBL" id="JAJPPU010000002">
    <property type="protein sequence ID" value="MCD8472875.1"/>
    <property type="molecule type" value="Genomic_DNA"/>
</dbReference>
<feature type="chain" id="PRO_5004991316" description="alpha-L-fucosidase" evidence="7">
    <location>
        <begin position="20"/>
        <end position="460"/>
    </location>
</feature>
<dbReference type="SMR" id="Z9JI29"/>
<reference evidence="11" key="2">
    <citation type="submission" date="2021-11" db="EMBL/GenBank/DDBJ databases">
        <title>Genome sequence of Xylella taiwanensis PLS432.</title>
        <authorList>
            <person name="Weng L.-W."/>
            <person name="Su C.-C."/>
            <person name="Tsai C.-W."/>
            <person name="Kuo C.-H."/>
        </authorList>
    </citation>
    <scope>NUCLEOTIDE SEQUENCE</scope>
    <source>
        <strain evidence="11">PLS432</strain>
    </source>
</reference>
<dbReference type="GO" id="GO:0004560">
    <property type="term" value="F:alpha-L-fucosidase activity"/>
    <property type="evidence" value="ECO:0007669"/>
    <property type="project" value="InterPro"/>
</dbReference>
<feature type="domain" description="Glycoside hydrolase family 29 N-terminal" evidence="9">
    <location>
        <begin position="71"/>
        <end position="323"/>
    </location>
</feature>
<dbReference type="RefSeq" id="WP_038271826.1">
    <property type="nucleotide sequence ID" value="NZ_CP087676.1"/>
</dbReference>
<evidence type="ECO:0000256" key="7">
    <source>
        <dbReference type="SAM" id="SignalP"/>
    </source>
</evidence>
<organism evidence="10 12">
    <name type="scientific">Xylella taiwanensis</name>
    <dbReference type="NCBI Taxonomy" id="1444770"/>
    <lineage>
        <taxon>Bacteria</taxon>
        <taxon>Pseudomonadati</taxon>
        <taxon>Pseudomonadota</taxon>
        <taxon>Gammaproteobacteria</taxon>
        <taxon>Lysobacterales</taxon>
        <taxon>Lysobacteraceae</taxon>
        <taxon>Xylella</taxon>
    </lineage>
</organism>
<evidence type="ECO:0000256" key="1">
    <source>
        <dbReference type="ARBA" id="ARBA00004071"/>
    </source>
</evidence>
<dbReference type="GO" id="GO:0006004">
    <property type="term" value="P:fucose metabolic process"/>
    <property type="evidence" value="ECO:0007669"/>
    <property type="project" value="InterPro"/>
</dbReference>
<accession>Z9JI29</accession>
<dbReference type="InterPro" id="IPR057739">
    <property type="entry name" value="Glyco_hydro_29_N"/>
</dbReference>
<dbReference type="Pfam" id="PF01120">
    <property type="entry name" value="Alpha_L_fucos"/>
    <property type="match status" value="1"/>
</dbReference>
<dbReference type="SMART" id="SM00812">
    <property type="entry name" value="Alpha_L_fucos"/>
    <property type="match status" value="1"/>
</dbReference>
<dbReference type="GO" id="GO:0005764">
    <property type="term" value="C:lysosome"/>
    <property type="evidence" value="ECO:0007669"/>
    <property type="project" value="TreeGrafter"/>
</dbReference>
<dbReference type="InterPro" id="IPR008979">
    <property type="entry name" value="Galactose-bd-like_sf"/>
</dbReference>
<comment type="caution">
    <text evidence="10">The sequence shown here is derived from an EMBL/GenBank/DDBJ whole genome shotgun (WGS) entry which is preliminary data.</text>
</comment>
<evidence type="ECO:0000259" key="9">
    <source>
        <dbReference type="Pfam" id="PF01120"/>
    </source>
</evidence>
<dbReference type="Proteomes" id="UP000020406">
    <property type="component" value="Unassembled WGS sequence"/>
</dbReference>
<dbReference type="KEGG" id="xtw:AB672_00445"/>
<evidence type="ECO:0000256" key="6">
    <source>
        <dbReference type="ARBA" id="ARBA00023295"/>
    </source>
</evidence>
<gene>
    <name evidence="10" type="ORF">AF72_09640</name>
    <name evidence="11" type="ORF">LPH55_05190</name>
</gene>
<protein>
    <recommendedName>
        <fullName evidence="3">alpha-L-fucosidase</fullName>
        <ecNumber evidence="3">3.2.1.51</ecNumber>
    </recommendedName>
</protein>
<evidence type="ECO:0000256" key="3">
    <source>
        <dbReference type="ARBA" id="ARBA00012662"/>
    </source>
</evidence>
<dbReference type="Proteomes" id="UP001430701">
    <property type="component" value="Unassembled WGS sequence"/>
</dbReference>
<evidence type="ECO:0000259" key="8">
    <source>
        <dbReference type="Pfam" id="PF00754"/>
    </source>
</evidence>
<dbReference type="PRINTS" id="PR00741">
    <property type="entry name" value="GLHYDRLASE29"/>
</dbReference>
<dbReference type="InterPro" id="IPR000421">
    <property type="entry name" value="FA58C"/>
</dbReference>
<evidence type="ECO:0000313" key="10">
    <source>
        <dbReference type="EMBL" id="EWS77658.1"/>
    </source>
</evidence>
<keyword evidence="4 7" id="KW-0732">Signal</keyword>
<evidence type="ECO:0000313" key="12">
    <source>
        <dbReference type="Proteomes" id="UP000020406"/>
    </source>
</evidence>
<dbReference type="InterPro" id="IPR017853">
    <property type="entry name" value="GH"/>
</dbReference>
<evidence type="ECO:0000256" key="5">
    <source>
        <dbReference type="ARBA" id="ARBA00022801"/>
    </source>
</evidence>
<evidence type="ECO:0000313" key="11">
    <source>
        <dbReference type="EMBL" id="MCD8472875.1"/>
    </source>
</evidence>
<keyword evidence="6" id="KW-0326">Glycosidase</keyword>
<dbReference type="AlphaFoldDB" id="Z9JI29"/>
<name>Z9JI29_9GAMM</name>
<sequence>MTHCALFALLRWLVGFSLATVVLPAAIAQNFAAIKPSPQQIAWQDLGFGVIVHFNPNTWLNQEWGDGSATPKVFNPTQVDPGQWARAAKAAGAKYLILVAKHHDGFALWPTAQSEYSIKHSPWMDGKGDLVKLTAEAVRQEGMGFGIYLSPWDRHEPKYSDAHAYNQFYAAQLVELALHYGPITEWWLDGAGSAGHVYDFDKYLEELRTYQPNAMVFADTALFKYGDIRWVGNEAGVIEGENWNVIDRHGDLRWRPIEVDTPLHQLQWFWHPNNEQTLKSVDELIAIWEKSVGLGGQLILGIAPDTRGLLPEADVKRLQEMGAAIQARYGPGKNLVPANLKNQQAIFPAVDGDLDTFWSAPQGSHSAVFELHFKRPITFDTALSMEWINDGQLVQKYVIEVWQQGKWVRVAQAQAIGRMKIDHFASVTASRVRLNILASADAVHIREFQLFNTGNSVAAN</sequence>
<dbReference type="Pfam" id="PF00754">
    <property type="entry name" value="F5_F8_type_C"/>
    <property type="match status" value="1"/>
</dbReference>
<dbReference type="Gene3D" id="2.60.120.260">
    <property type="entry name" value="Galactose-binding domain-like"/>
    <property type="match status" value="1"/>
</dbReference>
<feature type="domain" description="F5/8 type C" evidence="8">
    <location>
        <begin position="349"/>
        <end position="447"/>
    </location>
</feature>
<dbReference type="InterPro" id="IPR000933">
    <property type="entry name" value="Glyco_hydro_29"/>
</dbReference>
<proteinExistence type="inferred from homology"/>
<evidence type="ECO:0000313" key="13">
    <source>
        <dbReference type="Proteomes" id="UP001430701"/>
    </source>
</evidence>
<evidence type="ECO:0000256" key="2">
    <source>
        <dbReference type="ARBA" id="ARBA00007951"/>
    </source>
</evidence>
<dbReference type="SUPFAM" id="SSF51445">
    <property type="entry name" value="(Trans)glycosidases"/>
    <property type="match status" value="1"/>
</dbReference>
<keyword evidence="5" id="KW-0378">Hydrolase</keyword>
<dbReference type="PANTHER" id="PTHR10030:SF37">
    <property type="entry name" value="ALPHA-L-FUCOSIDASE-RELATED"/>
    <property type="match status" value="1"/>
</dbReference>
<dbReference type="EC" id="3.2.1.51" evidence="3"/>